<reference evidence="3" key="1">
    <citation type="journal article" date="2019" name="Int. J. Syst. Evol. Microbiol.">
        <title>The Global Catalogue of Microorganisms (GCM) 10K type strain sequencing project: providing services to taxonomists for standard genome sequencing and annotation.</title>
        <authorList>
            <consortium name="The Broad Institute Genomics Platform"/>
            <consortium name="The Broad Institute Genome Sequencing Center for Infectious Disease"/>
            <person name="Wu L."/>
            <person name="Ma J."/>
        </authorList>
    </citation>
    <scope>NUCLEOTIDE SEQUENCE [LARGE SCALE GENOMIC DNA]</scope>
    <source>
        <strain evidence="3">NBRC 108725</strain>
    </source>
</reference>
<dbReference type="InterPro" id="IPR057727">
    <property type="entry name" value="WCX_dom"/>
</dbReference>
<feature type="domain" description="WCX" evidence="1">
    <location>
        <begin position="28"/>
        <end position="103"/>
    </location>
</feature>
<gene>
    <name evidence="2" type="ORF">GCM10025866_31890</name>
</gene>
<evidence type="ECO:0000313" key="3">
    <source>
        <dbReference type="Proteomes" id="UP001321498"/>
    </source>
</evidence>
<dbReference type="Proteomes" id="UP001321498">
    <property type="component" value="Chromosome"/>
</dbReference>
<accession>A0ABN6XUF3</accession>
<proteinExistence type="predicted"/>
<sequence length="110" mass="11668">MRATDAPVSRAAEEVALSDVLFETSPEDLTVVVEVSESALPLLGEYLPEGTRTRPGARPGLVEATIRVGHYHGLKRLAARLSGTVRVLSPDDARTAVADWARAGLAAYDA</sequence>
<protein>
    <recommendedName>
        <fullName evidence="1">WCX domain-containing protein</fullName>
    </recommendedName>
</protein>
<organism evidence="2 3">
    <name type="scientific">Naasia aerilata</name>
    <dbReference type="NCBI Taxonomy" id="1162966"/>
    <lineage>
        <taxon>Bacteria</taxon>
        <taxon>Bacillati</taxon>
        <taxon>Actinomycetota</taxon>
        <taxon>Actinomycetes</taxon>
        <taxon>Micrococcales</taxon>
        <taxon>Microbacteriaceae</taxon>
        <taxon>Naasia</taxon>
    </lineage>
</organism>
<dbReference type="EMBL" id="AP027731">
    <property type="protein sequence ID" value="BDZ47280.1"/>
    <property type="molecule type" value="Genomic_DNA"/>
</dbReference>
<keyword evidence="3" id="KW-1185">Reference proteome</keyword>
<name>A0ABN6XUF3_9MICO</name>
<dbReference type="Pfam" id="PF25583">
    <property type="entry name" value="WCX"/>
    <property type="match status" value="1"/>
</dbReference>
<evidence type="ECO:0000259" key="1">
    <source>
        <dbReference type="Pfam" id="PF25583"/>
    </source>
</evidence>
<evidence type="ECO:0000313" key="2">
    <source>
        <dbReference type="EMBL" id="BDZ47280.1"/>
    </source>
</evidence>